<name>X1MHM5_9ZZZZ</name>
<feature type="domain" description="DUF5615" evidence="1">
    <location>
        <begin position="1"/>
        <end position="68"/>
    </location>
</feature>
<dbReference type="InterPro" id="IPR041049">
    <property type="entry name" value="DUF5615"/>
</dbReference>
<gene>
    <name evidence="2" type="ORF">S06H3_26771</name>
</gene>
<organism evidence="2">
    <name type="scientific">marine sediment metagenome</name>
    <dbReference type="NCBI Taxonomy" id="412755"/>
    <lineage>
        <taxon>unclassified sequences</taxon>
        <taxon>metagenomes</taxon>
        <taxon>ecological metagenomes</taxon>
    </lineage>
</organism>
<dbReference type="EMBL" id="BARV01015496">
    <property type="protein sequence ID" value="GAI31142.1"/>
    <property type="molecule type" value="Genomic_DNA"/>
</dbReference>
<accession>X1MHM5</accession>
<dbReference type="AlphaFoldDB" id="X1MHM5"/>
<comment type="caution">
    <text evidence="2">The sequence shown here is derived from an EMBL/GenBank/DDBJ whole genome shotgun (WGS) entry which is preliminary data.</text>
</comment>
<protein>
    <recommendedName>
        <fullName evidence="1">DUF5615 domain-containing protein</fullName>
    </recommendedName>
</protein>
<evidence type="ECO:0000313" key="2">
    <source>
        <dbReference type="EMBL" id="GAI31142.1"/>
    </source>
</evidence>
<proteinExistence type="predicted"/>
<dbReference type="Pfam" id="PF18480">
    <property type="entry name" value="DUF5615"/>
    <property type="match status" value="1"/>
</dbReference>
<reference evidence="2" key="1">
    <citation type="journal article" date="2014" name="Front. Microbiol.">
        <title>High frequency of phylogenetically diverse reductive dehalogenase-homologous genes in deep subseafloor sedimentary metagenomes.</title>
        <authorList>
            <person name="Kawai M."/>
            <person name="Futagami T."/>
            <person name="Toyoda A."/>
            <person name="Takaki Y."/>
            <person name="Nishi S."/>
            <person name="Hori S."/>
            <person name="Arai W."/>
            <person name="Tsubouchi T."/>
            <person name="Morono Y."/>
            <person name="Uchiyama I."/>
            <person name="Ito T."/>
            <person name="Fujiyama A."/>
            <person name="Inagaki F."/>
            <person name="Takami H."/>
        </authorList>
    </citation>
    <scope>NUCLEOTIDE SEQUENCE</scope>
    <source>
        <strain evidence="2">Expedition CK06-06</strain>
    </source>
</reference>
<evidence type="ECO:0000259" key="1">
    <source>
        <dbReference type="Pfam" id="PF18480"/>
    </source>
</evidence>
<sequence length="93" mass="10444">MPDLNILALAVREQRLVVTMDKDFGELVYRSREPHAGVLLLRLEEARSDEKVAVVEEIFGKYEKQLLGSFAVYHGKPVQRASVHPVSIATRGV</sequence>